<dbReference type="Proteomes" id="UP001296873">
    <property type="component" value="Unassembled WGS sequence"/>
</dbReference>
<evidence type="ECO:0000313" key="2">
    <source>
        <dbReference type="Proteomes" id="UP001296873"/>
    </source>
</evidence>
<dbReference type="Pfam" id="PF21810">
    <property type="entry name" value="DUF6880"/>
    <property type="match status" value="1"/>
</dbReference>
<keyword evidence="2" id="KW-1185">Reference proteome</keyword>
<dbReference type="EMBL" id="NRRL01000164">
    <property type="protein sequence ID" value="MBK1671263.1"/>
    <property type="molecule type" value="Genomic_DNA"/>
</dbReference>
<accession>A0ABS1DMB1</accession>
<evidence type="ECO:0000313" key="1">
    <source>
        <dbReference type="EMBL" id="MBK1671263.1"/>
    </source>
</evidence>
<organism evidence="1 2">
    <name type="scientific">Rhodovibrio sodomensis</name>
    <dbReference type="NCBI Taxonomy" id="1088"/>
    <lineage>
        <taxon>Bacteria</taxon>
        <taxon>Pseudomonadati</taxon>
        <taxon>Pseudomonadota</taxon>
        <taxon>Alphaproteobacteria</taxon>
        <taxon>Rhodospirillales</taxon>
        <taxon>Rhodovibrionaceae</taxon>
        <taxon>Rhodovibrio</taxon>
    </lineage>
</organism>
<reference evidence="1 2" key="1">
    <citation type="journal article" date="2020" name="Microorganisms">
        <title>Osmotic Adaptation and Compatible Solute Biosynthesis of Phototrophic Bacteria as Revealed from Genome Analyses.</title>
        <authorList>
            <person name="Imhoff J.F."/>
            <person name="Rahn T."/>
            <person name="Kunzel S."/>
            <person name="Keller A."/>
            <person name="Neulinger S.C."/>
        </authorList>
    </citation>
    <scope>NUCLEOTIDE SEQUENCE [LARGE SCALE GENOMIC DNA]</scope>
    <source>
        <strain evidence="1 2">DSM 9895</strain>
    </source>
</reference>
<name>A0ABS1DMB1_9PROT</name>
<gene>
    <name evidence="1" type="ORF">CKO28_25005</name>
</gene>
<comment type="caution">
    <text evidence="1">The sequence shown here is derived from an EMBL/GenBank/DDBJ whole genome shotgun (WGS) entry which is preliminary data.</text>
</comment>
<dbReference type="InterPro" id="IPR049245">
    <property type="entry name" value="DUF6880"/>
</dbReference>
<protein>
    <submittedName>
        <fullName evidence="1">Uncharacterized protein</fullName>
    </submittedName>
</protein>
<sequence>MASKKTLNTQNLERLGVRRLAELLMEISQGDGAAKRRLRLELAGAAGSDDVAREVRKRLSTIERSRSFVDWQQRKALVKDLETQRQAIVEQVAKEDPATALDLMWRFLGLAHSVFERCDDSDGSVARVFQSACNDVANLAEAANADPEELAERAFNTLTNNAYGEVDDLIPLLAPHLGDGGLAHLKARMEAWAEETPGRPAEEDRQVIGYSSSGPIYADDIDRRRREMAARQALQQIADAQGDVESFIAQYSDAARRAPQIAAAIGERLVAAGRPADALAYLDAVDTKRAAWLPVEWEEVRANALEALARSIHERALNFPLHMAFSTGRRIGT</sequence>
<proteinExistence type="predicted"/>
<dbReference type="RefSeq" id="WP_200343941.1">
    <property type="nucleotide sequence ID" value="NZ_NRRL01000164.1"/>
</dbReference>